<dbReference type="EMBL" id="OU466860">
    <property type="protein sequence ID" value="CAH2060247.1"/>
    <property type="molecule type" value="Genomic_DNA"/>
</dbReference>
<reference evidence="1 2" key="1">
    <citation type="submission" date="2022-03" db="EMBL/GenBank/DDBJ databases">
        <authorList>
            <person name="Nunn A."/>
            <person name="Chopra R."/>
            <person name="Nunn A."/>
            <person name="Contreras Garrido A."/>
        </authorList>
    </citation>
    <scope>NUCLEOTIDE SEQUENCE [LARGE SCALE GENOMIC DNA]</scope>
</reference>
<evidence type="ECO:0000313" key="2">
    <source>
        <dbReference type="Proteomes" id="UP000836841"/>
    </source>
</evidence>
<dbReference type="Proteomes" id="UP000836841">
    <property type="component" value="Chromosome 4"/>
</dbReference>
<proteinExistence type="predicted"/>
<name>A0AAU9SA63_THLAR</name>
<keyword evidence="2" id="KW-1185">Reference proteome</keyword>
<evidence type="ECO:0000313" key="1">
    <source>
        <dbReference type="EMBL" id="CAH2060247.1"/>
    </source>
</evidence>
<accession>A0AAU9SA63</accession>
<protein>
    <submittedName>
        <fullName evidence="1">Uncharacterized protein</fullName>
    </submittedName>
</protein>
<dbReference type="AlphaFoldDB" id="A0AAU9SA63"/>
<sequence>MFTEELAKSEMEKVTKNYLDQIKIKRDELQQWWETPLNQLDISQTTCLISVLENLRMELGTQQSQNLKAIVPHEDFMFGGGNIDLIDQKGVFDVNAFINNSNTMVIPNDGPMFGSNDNNNALEVFNPIHNMNWPEFNNGQY</sequence>
<gene>
    <name evidence="1" type="ORF">TAV2_LOCUS12483</name>
</gene>
<organism evidence="1 2">
    <name type="scientific">Thlaspi arvense</name>
    <name type="common">Field penny-cress</name>
    <dbReference type="NCBI Taxonomy" id="13288"/>
    <lineage>
        <taxon>Eukaryota</taxon>
        <taxon>Viridiplantae</taxon>
        <taxon>Streptophyta</taxon>
        <taxon>Embryophyta</taxon>
        <taxon>Tracheophyta</taxon>
        <taxon>Spermatophyta</taxon>
        <taxon>Magnoliopsida</taxon>
        <taxon>eudicotyledons</taxon>
        <taxon>Gunneridae</taxon>
        <taxon>Pentapetalae</taxon>
        <taxon>rosids</taxon>
        <taxon>malvids</taxon>
        <taxon>Brassicales</taxon>
        <taxon>Brassicaceae</taxon>
        <taxon>Thlaspideae</taxon>
        <taxon>Thlaspi</taxon>
    </lineage>
</organism>